<feature type="transmembrane region" description="Helical" evidence="7">
    <location>
        <begin position="708"/>
        <end position="731"/>
    </location>
</feature>
<name>F4CDL1_SPHS2</name>
<dbReference type="PATRIC" id="fig|743722.3.peg.1260"/>
<comment type="subcellular location">
    <subcellularLocation>
        <location evidence="1">Cell membrane</location>
        <topology evidence="1">Multi-pass membrane protein</topology>
    </subcellularLocation>
</comment>
<feature type="domain" description="ABC3 transporter permease C-terminal" evidence="8">
    <location>
        <begin position="289"/>
        <end position="401"/>
    </location>
</feature>
<keyword evidence="3 7" id="KW-0812">Transmembrane</keyword>
<dbReference type="PANTHER" id="PTHR30572">
    <property type="entry name" value="MEMBRANE COMPONENT OF TRANSPORTER-RELATED"/>
    <property type="match status" value="1"/>
</dbReference>
<organism evidence="10">
    <name type="scientific">Sphingobacterium sp. (strain 21)</name>
    <dbReference type="NCBI Taxonomy" id="743722"/>
    <lineage>
        <taxon>Bacteria</taxon>
        <taxon>Pseudomonadati</taxon>
        <taxon>Bacteroidota</taxon>
        <taxon>Sphingobacteriia</taxon>
        <taxon>Sphingobacteriales</taxon>
        <taxon>Sphingobacteriaceae</taxon>
        <taxon>Sphingobacterium</taxon>
    </lineage>
</organism>
<dbReference type="EMBL" id="CP002584">
    <property type="protein sequence ID" value="ADZ77746.1"/>
    <property type="molecule type" value="Genomic_DNA"/>
</dbReference>
<dbReference type="AlphaFoldDB" id="F4CDL1"/>
<dbReference type="HOGENOM" id="CLU_008713_1_0_10"/>
<feature type="transmembrane region" description="Helical" evidence="7">
    <location>
        <begin position="421"/>
        <end position="444"/>
    </location>
</feature>
<feature type="domain" description="MacB-like periplasmic core" evidence="9">
    <location>
        <begin position="21"/>
        <end position="245"/>
    </location>
</feature>
<dbReference type="KEGG" id="shg:Sph21_1177"/>
<evidence type="ECO:0000256" key="3">
    <source>
        <dbReference type="ARBA" id="ARBA00022692"/>
    </source>
</evidence>
<evidence type="ECO:0000256" key="2">
    <source>
        <dbReference type="ARBA" id="ARBA00022475"/>
    </source>
</evidence>
<proteinExistence type="inferred from homology"/>
<evidence type="ECO:0000259" key="8">
    <source>
        <dbReference type="Pfam" id="PF02687"/>
    </source>
</evidence>
<keyword evidence="5 7" id="KW-0472">Membrane</keyword>
<dbReference type="STRING" id="743722.Sph21_1177"/>
<feature type="domain" description="ABC3 transporter permease C-terminal" evidence="8">
    <location>
        <begin position="669"/>
        <end position="783"/>
    </location>
</feature>
<evidence type="ECO:0000256" key="4">
    <source>
        <dbReference type="ARBA" id="ARBA00022989"/>
    </source>
</evidence>
<dbReference type="InterPro" id="IPR003838">
    <property type="entry name" value="ABC3_permease_C"/>
</dbReference>
<accession>F4CDL1</accession>
<evidence type="ECO:0000256" key="1">
    <source>
        <dbReference type="ARBA" id="ARBA00004651"/>
    </source>
</evidence>
<dbReference type="InterPro" id="IPR050250">
    <property type="entry name" value="Macrolide_Exporter_MacB"/>
</dbReference>
<keyword evidence="2" id="KW-1003">Cell membrane</keyword>
<evidence type="ECO:0000256" key="6">
    <source>
        <dbReference type="ARBA" id="ARBA00038076"/>
    </source>
</evidence>
<dbReference type="PANTHER" id="PTHR30572:SF4">
    <property type="entry name" value="ABC TRANSPORTER PERMEASE YTRF"/>
    <property type="match status" value="1"/>
</dbReference>
<dbReference type="GO" id="GO:0005886">
    <property type="term" value="C:plasma membrane"/>
    <property type="evidence" value="ECO:0007669"/>
    <property type="project" value="UniProtKB-SubCell"/>
</dbReference>
<dbReference type="OrthoDB" id="1451596at2"/>
<evidence type="ECO:0000313" key="10">
    <source>
        <dbReference type="EMBL" id="ADZ77746.1"/>
    </source>
</evidence>
<gene>
    <name evidence="10" type="ordered locus">Sph21_1177</name>
</gene>
<dbReference type="InterPro" id="IPR025857">
    <property type="entry name" value="MacB_PCD"/>
</dbReference>
<comment type="similarity">
    <text evidence="6">Belongs to the ABC-4 integral membrane protein family.</text>
</comment>
<dbReference type="Pfam" id="PF02687">
    <property type="entry name" value="FtsX"/>
    <property type="match status" value="2"/>
</dbReference>
<feature type="transmembrane region" description="Helical" evidence="7">
    <location>
        <begin position="667"/>
        <end position="687"/>
    </location>
</feature>
<sequence>MLKNYLKTVFRNLFNNKSYAVINILGLSVSLSAVILISLWVWDEWSFDRMHSKRDRLYRVSTTFDIQSNNVFPQTPPPLAMYGKSSIPGIEDACRFSNSDAVILLPNQQEKFSEQGQYTDSTFFQLFDFPLLKGDRRNPFQNDNSIIISKSLAKKYFGKVDAMGQHILVGIDPLLKESKQPFLVTGIMEDLPSNSSIQADFFIPFNLLKKRFKDNDTDWGHFSFRTYFLLQKNTNPQLVEEQLVKLQQQQRSDELFKKLVYFLQPIEKIHLYNGDGTDNGAQQVRIFSLIAFVILFIACINYLNLVTARSTKRSKEVSVRKVIGANRLHLFLQFIVESCVVFVISILLATLFIYLSTPYYNELSGKELSFNLSDPRIWLIFSGALLITVLLAGIYPALALSAFKPVQGLKGVIGNIGKETWLRRTLVIIQFTSTVILIITTFIISRQMIYIQQKDMGYQQENVFVFPQINFLHHFESIRTELERNPSIKGITSASSIINDIGSSTGDIDWPGKSTKEAQFMVNNMVVDHKFLHVMGMQLLAGRSFSGRSVDSSYIILNQTAVREMGLKDPVGKTISFRNSPRTIIGVVKDFHFQNLRERIQPCILFYDTNWALGGMYVKASAGKTAEAVASVERLWKQYNPEYEFQYEFLDARFDELYKSDIRAGKLLNIFACIAILLSCLGLFGLVTITAESKIKEIGIRKTLGATILDIMLLVSKNLIALVSLSIVIAFPLAYWLMKRWLNNYAYHTDISLWVFVGTGLLVAIIALLTIYNKALKAARNNPVNAIRTE</sequence>
<evidence type="ECO:0000256" key="5">
    <source>
        <dbReference type="ARBA" id="ARBA00023136"/>
    </source>
</evidence>
<feature type="transmembrane region" description="Helical" evidence="7">
    <location>
        <begin position="377"/>
        <end position="400"/>
    </location>
</feature>
<dbReference type="GO" id="GO:0022857">
    <property type="term" value="F:transmembrane transporter activity"/>
    <property type="evidence" value="ECO:0007669"/>
    <property type="project" value="TreeGrafter"/>
</dbReference>
<evidence type="ECO:0000259" key="9">
    <source>
        <dbReference type="Pfam" id="PF12704"/>
    </source>
</evidence>
<feature type="transmembrane region" description="Helical" evidence="7">
    <location>
        <begin position="20"/>
        <end position="42"/>
    </location>
</feature>
<reference evidence="10" key="1">
    <citation type="submission" date="2011-03" db="EMBL/GenBank/DDBJ databases">
        <title>Complete sequence of Sphingobacterium sp. 21.</title>
        <authorList>
            <consortium name="US DOE Joint Genome Institute"/>
            <person name="Lucas S."/>
            <person name="Copeland A."/>
            <person name="Lapidus A."/>
            <person name="Cheng J.-F."/>
            <person name="Goodwin L."/>
            <person name="Pitluck S."/>
            <person name="Davenport K."/>
            <person name="Detter J.C."/>
            <person name="Han C."/>
            <person name="Tapia R."/>
            <person name="Land M."/>
            <person name="Hauser L."/>
            <person name="Kyrpides N."/>
            <person name="Ivanova N."/>
            <person name="Ovchinnikova G."/>
            <person name="Pagani I."/>
            <person name="Siebers A.K."/>
            <person name="Allgaier M."/>
            <person name="Thelen M.P."/>
            <person name="Hugenholtz P."/>
            <person name="Woyke T."/>
        </authorList>
    </citation>
    <scope>NUCLEOTIDE SEQUENCE</scope>
    <source>
        <strain evidence="10">21</strain>
    </source>
</reference>
<dbReference type="Pfam" id="PF12704">
    <property type="entry name" value="MacB_PCD"/>
    <property type="match status" value="2"/>
</dbReference>
<protein>
    <recommendedName>
        <fullName evidence="11">ABC transporter permease</fullName>
    </recommendedName>
</protein>
<feature type="transmembrane region" description="Helical" evidence="7">
    <location>
        <begin position="286"/>
        <end position="307"/>
    </location>
</feature>
<dbReference type="eggNOG" id="COG0577">
    <property type="taxonomic scope" value="Bacteria"/>
</dbReference>
<evidence type="ECO:0008006" key="11">
    <source>
        <dbReference type="Google" id="ProtNLM"/>
    </source>
</evidence>
<keyword evidence="4 7" id="KW-1133">Transmembrane helix</keyword>
<feature type="transmembrane region" description="Helical" evidence="7">
    <location>
        <begin position="328"/>
        <end position="357"/>
    </location>
</feature>
<feature type="domain" description="MacB-like periplasmic core" evidence="9">
    <location>
        <begin position="446"/>
        <end position="630"/>
    </location>
</feature>
<evidence type="ECO:0000256" key="7">
    <source>
        <dbReference type="SAM" id="Phobius"/>
    </source>
</evidence>
<feature type="transmembrane region" description="Helical" evidence="7">
    <location>
        <begin position="751"/>
        <end position="772"/>
    </location>
</feature>